<proteinExistence type="predicted"/>
<evidence type="ECO:0000256" key="5">
    <source>
        <dbReference type="ARBA" id="ARBA00023163"/>
    </source>
</evidence>
<keyword evidence="2" id="KW-0862">Zinc</keyword>
<name>A0A427Y2W1_9TREE</name>
<evidence type="ECO:0000256" key="1">
    <source>
        <dbReference type="ARBA" id="ARBA00022723"/>
    </source>
</evidence>
<dbReference type="InterPro" id="IPR036864">
    <property type="entry name" value="Zn2-C6_fun-type_DNA-bd_sf"/>
</dbReference>
<accession>A0A427Y2W1</accession>
<feature type="region of interest" description="Disordered" evidence="8">
    <location>
        <begin position="1"/>
        <end position="30"/>
    </location>
</feature>
<dbReference type="STRING" id="1890683.A0A427Y2W1"/>
<dbReference type="AlphaFoldDB" id="A0A427Y2W1"/>
<evidence type="ECO:0000256" key="2">
    <source>
        <dbReference type="ARBA" id="ARBA00022833"/>
    </source>
</evidence>
<keyword evidence="1" id="KW-0479">Metal-binding</keyword>
<evidence type="ECO:0000259" key="10">
    <source>
        <dbReference type="PROSITE" id="PS50075"/>
    </source>
</evidence>
<feature type="domain" description="Carrier" evidence="10">
    <location>
        <begin position="281"/>
        <end position="360"/>
    </location>
</feature>
<evidence type="ECO:0000313" key="12">
    <source>
        <dbReference type="Proteomes" id="UP000279259"/>
    </source>
</evidence>
<dbReference type="CDD" id="cd00130">
    <property type="entry name" value="PAS"/>
    <property type="match status" value="1"/>
</dbReference>
<keyword evidence="4" id="KW-0238">DNA-binding</keyword>
<dbReference type="EMBL" id="RSCD01000020">
    <property type="protein sequence ID" value="RSH85417.1"/>
    <property type="molecule type" value="Genomic_DNA"/>
</dbReference>
<keyword evidence="5" id="KW-0804">Transcription</keyword>
<dbReference type="SUPFAM" id="SSF57701">
    <property type="entry name" value="Zn2/Cys6 DNA-binding domain"/>
    <property type="match status" value="1"/>
</dbReference>
<reference evidence="11 12" key="1">
    <citation type="submission" date="2018-11" db="EMBL/GenBank/DDBJ databases">
        <title>Genome sequence of Saitozyma podzolica DSM 27192.</title>
        <authorList>
            <person name="Aliyu H."/>
            <person name="Gorte O."/>
            <person name="Ochsenreither K."/>
        </authorList>
    </citation>
    <scope>NUCLEOTIDE SEQUENCE [LARGE SCALE GENOMIC DNA]</scope>
    <source>
        <strain evidence="11 12">DSM 27192</strain>
    </source>
</reference>
<dbReference type="PROSITE" id="PS00463">
    <property type="entry name" value="ZN2_CY6_FUNGAL_1"/>
    <property type="match status" value="1"/>
</dbReference>
<dbReference type="Gene3D" id="1.10.1200.10">
    <property type="entry name" value="ACP-like"/>
    <property type="match status" value="1"/>
</dbReference>
<dbReference type="PROSITE" id="PS50048">
    <property type="entry name" value="ZN2_CY6_FUNGAL_2"/>
    <property type="match status" value="1"/>
</dbReference>
<dbReference type="Gene3D" id="3.30.450.20">
    <property type="entry name" value="PAS domain"/>
    <property type="match status" value="1"/>
</dbReference>
<keyword evidence="3" id="KW-0805">Transcription regulation</keyword>
<feature type="domain" description="Zn(2)-C6 fungal-type" evidence="9">
    <location>
        <begin position="45"/>
        <end position="74"/>
    </location>
</feature>
<evidence type="ECO:0000256" key="4">
    <source>
        <dbReference type="ARBA" id="ARBA00023125"/>
    </source>
</evidence>
<evidence type="ECO:0000256" key="8">
    <source>
        <dbReference type="SAM" id="MobiDB-lite"/>
    </source>
</evidence>
<dbReference type="GO" id="GO:0008270">
    <property type="term" value="F:zinc ion binding"/>
    <property type="evidence" value="ECO:0007669"/>
    <property type="project" value="InterPro"/>
</dbReference>
<dbReference type="GO" id="GO:0000981">
    <property type="term" value="F:DNA-binding transcription factor activity, RNA polymerase II-specific"/>
    <property type="evidence" value="ECO:0007669"/>
    <property type="project" value="InterPro"/>
</dbReference>
<dbReference type="InterPro" id="IPR050335">
    <property type="entry name" value="ERT1_acuK_gluconeogen_tf"/>
</dbReference>
<dbReference type="SUPFAM" id="SSF47336">
    <property type="entry name" value="ACP-like"/>
    <property type="match status" value="1"/>
</dbReference>
<dbReference type="InterPro" id="IPR036736">
    <property type="entry name" value="ACP-like_sf"/>
</dbReference>
<keyword evidence="12" id="KW-1185">Reference proteome</keyword>
<dbReference type="InterPro" id="IPR000014">
    <property type="entry name" value="PAS"/>
</dbReference>
<gene>
    <name evidence="11" type="ORF">EHS25_004813</name>
</gene>
<evidence type="ECO:0000313" key="11">
    <source>
        <dbReference type="EMBL" id="RSH85417.1"/>
    </source>
</evidence>
<dbReference type="SMART" id="SM00066">
    <property type="entry name" value="GAL4"/>
    <property type="match status" value="1"/>
</dbReference>
<dbReference type="CDD" id="cd00067">
    <property type="entry name" value="GAL4"/>
    <property type="match status" value="1"/>
</dbReference>
<dbReference type="Gene3D" id="4.10.240.10">
    <property type="entry name" value="Zn(2)-C6 fungal-type DNA-binding domain"/>
    <property type="match status" value="1"/>
</dbReference>
<evidence type="ECO:0000256" key="7">
    <source>
        <dbReference type="ARBA" id="ARBA00040903"/>
    </source>
</evidence>
<dbReference type="InterPro" id="IPR001138">
    <property type="entry name" value="Zn2Cys6_DnaBD"/>
</dbReference>
<dbReference type="PROSITE" id="PS50075">
    <property type="entry name" value="CARRIER"/>
    <property type="match status" value="1"/>
</dbReference>
<comment type="caution">
    <text evidence="11">The sequence shown here is derived from an EMBL/GenBank/DDBJ whole genome shotgun (WGS) entry which is preliminary data.</text>
</comment>
<dbReference type="SUPFAM" id="SSF55785">
    <property type="entry name" value="PYP-like sensor domain (PAS domain)"/>
    <property type="match status" value="1"/>
</dbReference>
<keyword evidence="6" id="KW-0539">Nucleus</keyword>
<dbReference type="PANTHER" id="PTHR47659">
    <property type="entry name" value="ZN(II)2CYS6 TRANSCRIPTION FACTOR (EUROFUNG)-RELATED"/>
    <property type="match status" value="1"/>
</dbReference>
<feature type="compositionally biased region" description="Polar residues" evidence="8">
    <location>
        <begin position="11"/>
        <end position="22"/>
    </location>
</feature>
<evidence type="ECO:0000256" key="6">
    <source>
        <dbReference type="ARBA" id="ARBA00023242"/>
    </source>
</evidence>
<protein>
    <recommendedName>
        <fullName evidence="7">Transcription activator of gluconeogenesis ERT1</fullName>
    </recommendedName>
</protein>
<evidence type="ECO:0000256" key="3">
    <source>
        <dbReference type="ARBA" id="ARBA00023015"/>
    </source>
</evidence>
<dbReference type="PANTHER" id="PTHR47659:SF4">
    <property type="entry name" value="ZN(II)2CYS6 TRANSCRIPTION FACTOR (EUROFUNG)"/>
    <property type="match status" value="1"/>
</dbReference>
<organism evidence="11 12">
    <name type="scientific">Saitozyma podzolica</name>
    <dbReference type="NCBI Taxonomy" id="1890683"/>
    <lineage>
        <taxon>Eukaryota</taxon>
        <taxon>Fungi</taxon>
        <taxon>Dikarya</taxon>
        <taxon>Basidiomycota</taxon>
        <taxon>Agaricomycotina</taxon>
        <taxon>Tremellomycetes</taxon>
        <taxon>Tremellales</taxon>
        <taxon>Trimorphomycetaceae</taxon>
        <taxon>Saitozyma</taxon>
    </lineage>
</organism>
<dbReference type="InterPro" id="IPR035965">
    <property type="entry name" value="PAS-like_dom_sf"/>
</dbReference>
<dbReference type="GO" id="GO:0003677">
    <property type="term" value="F:DNA binding"/>
    <property type="evidence" value="ECO:0007669"/>
    <property type="project" value="UniProtKB-KW"/>
</dbReference>
<dbReference type="OrthoDB" id="411251at2759"/>
<evidence type="ECO:0000259" key="9">
    <source>
        <dbReference type="PROSITE" id="PS50048"/>
    </source>
</evidence>
<dbReference type="Proteomes" id="UP000279259">
    <property type="component" value="Unassembled WGS sequence"/>
</dbReference>
<sequence length="402" mass="44349">MPVLLLKSPASPAQSSRGQTASPAVEQPTGPVIRRVDGKEKVSSACGPCKRAHLACDVGRPCKRCINMGKEDQCEDIPHKKRGRPKAVKPALRQPFLRVLPPVEDPSFDKWRDTPPSGYFPLDPTLSLPMPRPVDPGLTGTSSAPLFALFTTTELKILRVSPTCYALTGYHPHEYANSSLLDWLHPSDLHLVKMERVRLITVPFVPAPLQSDREIQATINRRSEGELLSPAEGMGVPFPNQNVRIVRSDGHFSLFNIRLHLGGGLGASLWREETLGRIYLVQLTKSAGEILEEFLDEVFPGAQGQQMDTDFFHLCMNSLTATRLRNALQRRLRSQPPLKATVGFEHPTKGLLASFLWNAYAGGGNTIEEDEVDLALHMLGRLKAAFGGMTRTRELPTETPSC</sequence>
<dbReference type="InterPro" id="IPR009081">
    <property type="entry name" value="PP-bd_ACP"/>
</dbReference>